<evidence type="ECO:0000256" key="9">
    <source>
        <dbReference type="HAMAP-Rule" id="MF_00024"/>
    </source>
</evidence>
<dbReference type="InterPro" id="IPR004485">
    <property type="entry name" value="Cobalamin_biosynth_CobD/CbiB"/>
</dbReference>
<dbReference type="RefSeq" id="WP_129060310.1">
    <property type="nucleotide sequence ID" value="NZ_NXIE01000001.1"/>
</dbReference>
<keyword evidence="7 9" id="KW-1133">Transmembrane helix</keyword>
<feature type="transmembrane region" description="Helical" evidence="9">
    <location>
        <begin position="275"/>
        <end position="293"/>
    </location>
</feature>
<dbReference type="PANTHER" id="PTHR34308">
    <property type="entry name" value="COBALAMIN BIOSYNTHESIS PROTEIN CBIB"/>
    <property type="match status" value="1"/>
</dbReference>
<proteinExistence type="inferred from homology"/>
<evidence type="ECO:0000256" key="4">
    <source>
        <dbReference type="ARBA" id="ARBA00022475"/>
    </source>
</evidence>
<dbReference type="GO" id="GO:0009236">
    <property type="term" value="P:cobalamin biosynthetic process"/>
    <property type="evidence" value="ECO:0007669"/>
    <property type="project" value="UniProtKB-UniRule"/>
</dbReference>
<dbReference type="PANTHER" id="PTHR34308:SF1">
    <property type="entry name" value="COBALAMIN BIOSYNTHESIS PROTEIN CBIB"/>
    <property type="match status" value="1"/>
</dbReference>
<keyword evidence="8 9" id="KW-0472">Membrane</keyword>
<evidence type="ECO:0000256" key="7">
    <source>
        <dbReference type="ARBA" id="ARBA00022989"/>
    </source>
</evidence>
<keyword evidence="4 9" id="KW-1003">Cell membrane</keyword>
<evidence type="ECO:0000256" key="2">
    <source>
        <dbReference type="ARBA" id="ARBA00004953"/>
    </source>
</evidence>
<dbReference type="GO" id="GO:0015420">
    <property type="term" value="F:ABC-type vitamin B12 transporter activity"/>
    <property type="evidence" value="ECO:0007669"/>
    <property type="project" value="UniProtKB-UniRule"/>
</dbReference>
<keyword evidence="11" id="KW-1185">Reference proteome</keyword>
<feature type="transmembrane region" description="Helical" evidence="9">
    <location>
        <begin position="47"/>
        <end position="69"/>
    </location>
</feature>
<protein>
    <recommendedName>
        <fullName evidence="9">Cobalamin biosynthesis protein CobD</fullName>
    </recommendedName>
</protein>
<evidence type="ECO:0000256" key="3">
    <source>
        <dbReference type="ARBA" id="ARBA00006263"/>
    </source>
</evidence>
<keyword evidence="6 9" id="KW-0812">Transmembrane</keyword>
<dbReference type="Proteomes" id="UP000289718">
    <property type="component" value="Unassembled WGS sequence"/>
</dbReference>
<dbReference type="Pfam" id="PF03186">
    <property type="entry name" value="CobD_Cbib"/>
    <property type="match status" value="1"/>
</dbReference>
<organism evidence="10 11">
    <name type="scientific">Halarcobacter mediterraneus</name>
    <dbReference type="NCBI Taxonomy" id="2023153"/>
    <lineage>
        <taxon>Bacteria</taxon>
        <taxon>Pseudomonadati</taxon>
        <taxon>Campylobacterota</taxon>
        <taxon>Epsilonproteobacteria</taxon>
        <taxon>Campylobacterales</taxon>
        <taxon>Arcobacteraceae</taxon>
        <taxon>Halarcobacter</taxon>
    </lineage>
</organism>
<evidence type="ECO:0000313" key="11">
    <source>
        <dbReference type="Proteomes" id="UP000289718"/>
    </source>
</evidence>
<evidence type="ECO:0000256" key="8">
    <source>
        <dbReference type="ARBA" id="ARBA00023136"/>
    </source>
</evidence>
<dbReference type="HAMAP" id="MF_00024">
    <property type="entry name" value="CobD_CbiB"/>
    <property type="match status" value="1"/>
</dbReference>
<dbReference type="AlphaFoldDB" id="A0A4Q1B6H6"/>
<evidence type="ECO:0000313" key="10">
    <source>
        <dbReference type="EMBL" id="RXK14199.1"/>
    </source>
</evidence>
<keyword evidence="5 9" id="KW-0169">Cobalamin biosynthesis</keyword>
<gene>
    <name evidence="9 10" type="primary">cobD</name>
    <name evidence="10" type="ORF">CP965_01765</name>
</gene>
<comment type="caution">
    <text evidence="10">The sequence shown here is derived from an EMBL/GenBank/DDBJ whole genome shotgun (WGS) entry which is preliminary data.</text>
</comment>
<evidence type="ECO:0000256" key="5">
    <source>
        <dbReference type="ARBA" id="ARBA00022573"/>
    </source>
</evidence>
<comment type="subcellular location">
    <subcellularLocation>
        <location evidence="1 9">Cell membrane</location>
        <topology evidence="1 9">Multi-pass membrane protein</topology>
    </subcellularLocation>
</comment>
<accession>A0A4Q1B6H6</accession>
<dbReference type="OrthoDB" id="9811967at2"/>
<dbReference type="UniPathway" id="UPA00148"/>
<evidence type="ECO:0000256" key="1">
    <source>
        <dbReference type="ARBA" id="ARBA00004651"/>
    </source>
</evidence>
<evidence type="ECO:0000256" key="6">
    <source>
        <dbReference type="ARBA" id="ARBA00022692"/>
    </source>
</evidence>
<comment type="similarity">
    <text evidence="3 9">Belongs to the CobD/CbiB family.</text>
</comment>
<dbReference type="NCBIfam" id="TIGR00380">
    <property type="entry name" value="cobal_cbiB"/>
    <property type="match status" value="1"/>
</dbReference>
<dbReference type="GO" id="GO:0005886">
    <property type="term" value="C:plasma membrane"/>
    <property type="evidence" value="ECO:0007669"/>
    <property type="project" value="UniProtKB-SubCell"/>
</dbReference>
<sequence length="295" mass="33974">MYLELLFFAYLIDFIFGEFHLIKTLYHPIILFGNYIKWFEKKFYKDCIFRGFLLTISLLTLVFLVTFLLSKIDNIYFQALLCSFTISSKMLYDSVKEVISSDNPKHAISMLVSRDTKEMSESDINKAAIETYAENLSDGVIAPMFYMIFFGIVGAFIYKAINTLDSMVGYRNEKYENFGKFAAKLDDVVNFIPARITALLIALLFFSKKTFKEFYSYGKKHESPNAGHPISAMALVLNVSLGGPTSYFGKIKEKPYFGDGKKNIEKEDVKKALDFKLRFDIFVLIVLSFFLMFSK</sequence>
<reference evidence="10 11" key="1">
    <citation type="submission" date="2017-09" db="EMBL/GenBank/DDBJ databases">
        <title>Genomics of the genus Arcobacter.</title>
        <authorList>
            <person name="Perez-Cataluna A."/>
            <person name="Figueras M.J."/>
            <person name="Salas-Masso N."/>
        </authorList>
    </citation>
    <scope>NUCLEOTIDE SEQUENCE [LARGE SCALE GENOMIC DNA]</scope>
    <source>
        <strain evidence="10 11">F156-34</strain>
    </source>
</reference>
<dbReference type="GO" id="GO:0048472">
    <property type="term" value="F:threonine-phosphate decarboxylase activity"/>
    <property type="evidence" value="ECO:0007669"/>
    <property type="project" value="InterPro"/>
</dbReference>
<name>A0A4Q1B6H6_9BACT</name>
<feature type="transmembrane region" description="Helical" evidence="9">
    <location>
        <begin position="6"/>
        <end position="26"/>
    </location>
</feature>
<comment type="pathway">
    <text evidence="2 9">Cofactor biosynthesis; adenosylcobalamin biosynthesis.</text>
</comment>
<feature type="transmembrane region" description="Helical" evidence="9">
    <location>
        <begin position="188"/>
        <end position="206"/>
    </location>
</feature>
<feature type="transmembrane region" description="Helical" evidence="9">
    <location>
        <begin position="140"/>
        <end position="161"/>
    </location>
</feature>
<comment type="function">
    <text evidence="9">Converts cobyric acid to cobinamide by the addition of aminopropanol on the F carboxylic group.</text>
</comment>
<dbReference type="EMBL" id="NXIE01000001">
    <property type="protein sequence ID" value="RXK14199.1"/>
    <property type="molecule type" value="Genomic_DNA"/>
</dbReference>